<keyword evidence="3" id="KW-0560">Oxidoreductase</keyword>
<feature type="site" description="Lowers pKa of active site Tyr" evidence="6">
    <location>
        <position position="78"/>
    </location>
</feature>
<comment type="similarity">
    <text evidence="1">Belongs to the aldo/keto reductase family.</text>
</comment>
<dbReference type="RefSeq" id="WP_069483046.1">
    <property type="nucleotide sequence ID" value="NZ_CP130331.1"/>
</dbReference>
<dbReference type="PROSITE" id="PS00062">
    <property type="entry name" value="ALDOKETO_REDUCTASE_2"/>
    <property type="match status" value="1"/>
</dbReference>
<evidence type="ECO:0000313" key="9">
    <source>
        <dbReference type="Proteomes" id="UP000094784"/>
    </source>
</evidence>
<evidence type="ECO:0000259" key="7">
    <source>
        <dbReference type="Pfam" id="PF00248"/>
    </source>
</evidence>
<reference evidence="8 9" key="1">
    <citation type="submission" date="2016-09" db="EMBL/GenBank/DDBJ databases">
        <title>Draft genome sequence of the soil isolate, Lysinibacillus fusiformis M5, a potential hypoxanthine producer.</title>
        <authorList>
            <person name="Gallegos-Monterrosa R."/>
            <person name="Maroti G."/>
            <person name="Balint B."/>
            <person name="Kovacs A.T."/>
        </authorList>
    </citation>
    <scope>NUCLEOTIDE SEQUENCE [LARGE SCALE GENOMIC DNA]</scope>
    <source>
        <strain evidence="8 9">M5</strain>
    </source>
</reference>
<dbReference type="AlphaFoldDB" id="A0A1E4QZI3"/>
<name>A0A1E4QZI3_9BACI</name>
<dbReference type="InterPro" id="IPR036812">
    <property type="entry name" value="NAD(P)_OxRdtase_dom_sf"/>
</dbReference>
<evidence type="ECO:0000256" key="5">
    <source>
        <dbReference type="PIRSR" id="PIRSR000097-2"/>
    </source>
</evidence>
<accession>A0A1E4QZI3</accession>
<gene>
    <name evidence="8" type="ORF">BG258_21285</name>
</gene>
<dbReference type="FunFam" id="3.20.20.100:FF:000015">
    <property type="entry name" value="Oxidoreductase, aldo/keto reductase family"/>
    <property type="match status" value="1"/>
</dbReference>
<evidence type="ECO:0000256" key="4">
    <source>
        <dbReference type="PIRSR" id="PIRSR000097-1"/>
    </source>
</evidence>
<dbReference type="SUPFAM" id="SSF51430">
    <property type="entry name" value="NAD(P)-linked oxidoreductase"/>
    <property type="match status" value="1"/>
</dbReference>
<dbReference type="Pfam" id="PF00248">
    <property type="entry name" value="Aldo_ket_red"/>
    <property type="match status" value="1"/>
</dbReference>
<dbReference type="InterPro" id="IPR023210">
    <property type="entry name" value="NADP_OxRdtase_dom"/>
</dbReference>
<feature type="domain" description="NADP-dependent oxidoreductase" evidence="7">
    <location>
        <begin position="26"/>
        <end position="262"/>
    </location>
</feature>
<dbReference type="OrthoDB" id="9804790at2"/>
<feature type="active site" description="Proton donor" evidence="4">
    <location>
        <position position="49"/>
    </location>
</feature>
<dbReference type="PIRSF" id="PIRSF000097">
    <property type="entry name" value="AKR"/>
    <property type="match status" value="1"/>
</dbReference>
<dbReference type="InterPro" id="IPR020471">
    <property type="entry name" value="AKR"/>
</dbReference>
<organism evidence="8 9">
    <name type="scientific">Lysinibacillus fusiformis</name>
    <dbReference type="NCBI Taxonomy" id="28031"/>
    <lineage>
        <taxon>Bacteria</taxon>
        <taxon>Bacillati</taxon>
        <taxon>Bacillota</taxon>
        <taxon>Bacilli</taxon>
        <taxon>Bacillales</taxon>
        <taxon>Bacillaceae</taxon>
        <taxon>Lysinibacillus</taxon>
    </lineage>
</organism>
<dbReference type="PANTHER" id="PTHR43827:SF3">
    <property type="entry name" value="NADP-DEPENDENT OXIDOREDUCTASE DOMAIN-CONTAINING PROTEIN"/>
    <property type="match status" value="1"/>
</dbReference>
<evidence type="ECO:0000256" key="1">
    <source>
        <dbReference type="ARBA" id="ARBA00007905"/>
    </source>
</evidence>
<dbReference type="PROSITE" id="PS00798">
    <property type="entry name" value="ALDOKETO_REDUCTASE_1"/>
    <property type="match status" value="1"/>
</dbReference>
<dbReference type="PROSITE" id="PS00063">
    <property type="entry name" value="ALDOKETO_REDUCTASE_3"/>
    <property type="match status" value="1"/>
</dbReference>
<evidence type="ECO:0000313" key="8">
    <source>
        <dbReference type="EMBL" id="ODV53622.1"/>
    </source>
</evidence>
<proteinExistence type="inferred from homology"/>
<dbReference type="GO" id="GO:0016616">
    <property type="term" value="F:oxidoreductase activity, acting on the CH-OH group of donors, NAD or NADP as acceptor"/>
    <property type="evidence" value="ECO:0007669"/>
    <property type="project" value="UniProtKB-ARBA"/>
</dbReference>
<comment type="caution">
    <text evidence="8">The sequence shown here is derived from an EMBL/GenBank/DDBJ whole genome shotgun (WGS) entry which is preliminary data.</text>
</comment>
<dbReference type="EMBL" id="MECQ01000004">
    <property type="protein sequence ID" value="ODV53622.1"/>
    <property type="molecule type" value="Genomic_DNA"/>
</dbReference>
<evidence type="ECO:0000256" key="3">
    <source>
        <dbReference type="ARBA" id="ARBA00023002"/>
    </source>
</evidence>
<dbReference type="Proteomes" id="UP000094784">
    <property type="component" value="Unassembled WGS sequence"/>
</dbReference>
<protein>
    <submittedName>
        <fullName evidence="8">Glyoxal reductase</fullName>
    </submittedName>
</protein>
<evidence type="ECO:0000256" key="6">
    <source>
        <dbReference type="PIRSR" id="PIRSR000097-3"/>
    </source>
</evidence>
<feature type="binding site" evidence="5">
    <location>
        <position position="111"/>
    </location>
    <ligand>
        <name>substrate</name>
    </ligand>
</feature>
<dbReference type="PRINTS" id="PR00069">
    <property type="entry name" value="ALDKETRDTASE"/>
</dbReference>
<keyword evidence="2" id="KW-0521">NADP</keyword>
<dbReference type="InterPro" id="IPR018170">
    <property type="entry name" value="Aldo/ket_reductase_CS"/>
</dbReference>
<dbReference type="PANTHER" id="PTHR43827">
    <property type="entry name" value="2,5-DIKETO-D-GLUCONIC ACID REDUCTASE"/>
    <property type="match status" value="1"/>
</dbReference>
<sequence>MGTVTLNNGLKMPLVGYGVFRVPEGEDLAEAVKTAIAKGYRSIDTAQVYRNEESVGRGIRAAIEEGLVTREELFITSKVWNDGLSYEETLAAYDSSLEKIGLDYLDLYLVHWPGIDTNYLDVYKALEKIYQDGRVRSIGVSNFHVHHLEKLLKETTVIPVINQIEFHPHLTQEEVRAYCTDKDIQVEAWSPLMNGALLEEALIQDLASKYGKTPAQIVLRYDVQHNVVTIPKTMTATRMVENLDVFDFTLTDGEMNQLDALNDGLRCGPDPEKFNFK</sequence>
<dbReference type="Gene3D" id="3.20.20.100">
    <property type="entry name" value="NADP-dependent oxidoreductase domain"/>
    <property type="match status" value="1"/>
</dbReference>
<evidence type="ECO:0000256" key="2">
    <source>
        <dbReference type="ARBA" id="ARBA00022857"/>
    </source>
</evidence>